<name>A0A5B7KI28_PORTR</name>
<proteinExistence type="predicted"/>
<comment type="caution">
    <text evidence="1">The sequence shown here is derived from an EMBL/GenBank/DDBJ whole genome shotgun (WGS) entry which is preliminary data.</text>
</comment>
<sequence>MRSSLPRYRKGKKKILGDISLGWCSRQGKAGQGKGGSAAAWRGRPQDVVFVAVTQLEAVVAALLSIPRA</sequence>
<accession>A0A5B7KI28</accession>
<evidence type="ECO:0000313" key="1">
    <source>
        <dbReference type="EMBL" id="MPD04918.1"/>
    </source>
</evidence>
<gene>
    <name evidence="1" type="ORF">E2C01_100631</name>
</gene>
<evidence type="ECO:0000313" key="2">
    <source>
        <dbReference type="Proteomes" id="UP000324222"/>
    </source>
</evidence>
<organism evidence="1 2">
    <name type="scientific">Portunus trituberculatus</name>
    <name type="common">Swimming crab</name>
    <name type="synonym">Neptunus trituberculatus</name>
    <dbReference type="NCBI Taxonomy" id="210409"/>
    <lineage>
        <taxon>Eukaryota</taxon>
        <taxon>Metazoa</taxon>
        <taxon>Ecdysozoa</taxon>
        <taxon>Arthropoda</taxon>
        <taxon>Crustacea</taxon>
        <taxon>Multicrustacea</taxon>
        <taxon>Malacostraca</taxon>
        <taxon>Eumalacostraca</taxon>
        <taxon>Eucarida</taxon>
        <taxon>Decapoda</taxon>
        <taxon>Pleocyemata</taxon>
        <taxon>Brachyura</taxon>
        <taxon>Eubrachyura</taxon>
        <taxon>Portunoidea</taxon>
        <taxon>Portunidae</taxon>
        <taxon>Portuninae</taxon>
        <taxon>Portunus</taxon>
    </lineage>
</organism>
<reference evidence="1 2" key="1">
    <citation type="submission" date="2019-05" db="EMBL/GenBank/DDBJ databases">
        <title>Another draft genome of Portunus trituberculatus and its Hox gene families provides insights of decapod evolution.</title>
        <authorList>
            <person name="Jeong J.-H."/>
            <person name="Song I."/>
            <person name="Kim S."/>
            <person name="Choi T."/>
            <person name="Kim D."/>
            <person name="Ryu S."/>
            <person name="Kim W."/>
        </authorList>
    </citation>
    <scope>NUCLEOTIDE SEQUENCE [LARGE SCALE GENOMIC DNA]</scope>
    <source>
        <tissue evidence="1">Muscle</tissue>
    </source>
</reference>
<dbReference type="AlphaFoldDB" id="A0A5B7KI28"/>
<dbReference type="Proteomes" id="UP000324222">
    <property type="component" value="Unassembled WGS sequence"/>
</dbReference>
<keyword evidence="2" id="KW-1185">Reference proteome</keyword>
<protein>
    <submittedName>
        <fullName evidence="1">Uncharacterized protein</fullName>
    </submittedName>
</protein>
<dbReference type="EMBL" id="VSRR010143503">
    <property type="protein sequence ID" value="MPD04918.1"/>
    <property type="molecule type" value="Genomic_DNA"/>
</dbReference>